<dbReference type="SUPFAM" id="SSF74788">
    <property type="entry name" value="Cullin repeat-like"/>
    <property type="match status" value="1"/>
</dbReference>
<organism evidence="6 7">
    <name type="scientific">Blepharisma stoltei</name>
    <dbReference type="NCBI Taxonomy" id="1481888"/>
    <lineage>
        <taxon>Eukaryota</taxon>
        <taxon>Sar</taxon>
        <taxon>Alveolata</taxon>
        <taxon>Ciliophora</taxon>
        <taxon>Postciliodesmatophora</taxon>
        <taxon>Heterotrichea</taxon>
        <taxon>Heterotrichida</taxon>
        <taxon>Blepharismidae</taxon>
        <taxon>Blepharisma</taxon>
    </lineage>
</organism>
<evidence type="ECO:0000313" key="7">
    <source>
        <dbReference type="Proteomes" id="UP001162131"/>
    </source>
</evidence>
<comment type="similarity">
    <text evidence="1 4">Belongs to the EXO70 family.</text>
</comment>
<gene>
    <name evidence="6" type="ORF">BSTOLATCC_MIC42091</name>
</gene>
<feature type="domain" description="Exocyst complex subunit Exo70 C-terminal" evidence="5">
    <location>
        <begin position="361"/>
        <end position="536"/>
    </location>
</feature>
<accession>A0AAU9JQM2</accession>
<sequence>MYRETLIKQVRESSVAGADILRVLDRGVSRLDEFTRIVSPLQEAIIKFEEASSSIDKQLSQVKDMAQLSKEANGLVQMLGNPDNLRNHLKNIGRAQQIRTIYQKNQQYPDSATHLEELTQALSIGYTKCADFLQDQLIKYCEIYALNSIAEDQAQLEMISSIQQLIEVCKKTAPQYWKIYSDIRSALLLRHVKVPQNISKPYVIGSHYIIIMLGSFIESLAIESQLLQMIFQVENVTEWLIDVSEAAYQHFYEALQSHFNSQSNIYQTLDILTAFGQSLPALEQLLGKTVNYYNLSKCFTNLLHKSQSWYRDYSQEIQSAKIDIGEFVHDLAFKLAEEIKKVHLFHAGLNIAKLEQAPSTLIAALLDTFRIKTRAQASKQPALCHIFMINNLSFWIRALQDVEIAGKTELLNKIEKELFSEIEDYARTTWAKLLTILSDNPTIIEFKKQGVLTRTSRDAVKNKFKQFNAEYSEVFNFHKNFTLYSPDVLDTLRKKNHSLIVPAYREFFRKFTSVDFTTRREKYLLYSIERVDSGISSMYILKNR</sequence>
<dbReference type="GO" id="GO:0015031">
    <property type="term" value="P:protein transport"/>
    <property type="evidence" value="ECO:0007669"/>
    <property type="project" value="UniProtKB-KW"/>
</dbReference>
<comment type="caution">
    <text evidence="6">The sequence shown here is derived from an EMBL/GenBank/DDBJ whole genome shotgun (WGS) entry which is preliminary data.</text>
</comment>
<dbReference type="PANTHER" id="PTHR12542">
    <property type="entry name" value="EXOCYST COMPLEX PROTEIN EXO70"/>
    <property type="match status" value="1"/>
</dbReference>
<evidence type="ECO:0000259" key="5">
    <source>
        <dbReference type="Pfam" id="PF03081"/>
    </source>
</evidence>
<name>A0AAU9JQM2_9CILI</name>
<dbReference type="GO" id="GO:0005546">
    <property type="term" value="F:phosphatidylinositol-4,5-bisphosphate binding"/>
    <property type="evidence" value="ECO:0007669"/>
    <property type="project" value="InterPro"/>
</dbReference>
<dbReference type="PANTHER" id="PTHR12542:SF41">
    <property type="entry name" value="EXOCYST COMPLEX COMPONENT 7"/>
    <property type="match status" value="1"/>
</dbReference>
<evidence type="ECO:0000313" key="6">
    <source>
        <dbReference type="EMBL" id="CAG9326826.1"/>
    </source>
</evidence>
<dbReference type="InterPro" id="IPR046364">
    <property type="entry name" value="Exo70_C"/>
</dbReference>
<keyword evidence="3 4" id="KW-0268">Exocytosis</keyword>
<reference evidence="6" key="1">
    <citation type="submission" date="2021-09" db="EMBL/GenBank/DDBJ databases">
        <authorList>
            <consortium name="AG Swart"/>
            <person name="Singh M."/>
            <person name="Singh A."/>
            <person name="Seah K."/>
            <person name="Emmerich C."/>
        </authorList>
    </citation>
    <scope>NUCLEOTIDE SEQUENCE</scope>
    <source>
        <strain evidence="6">ATCC30299</strain>
    </source>
</reference>
<keyword evidence="7" id="KW-1185">Reference proteome</keyword>
<evidence type="ECO:0000256" key="3">
    <source>
        <dbReference type="ARBA" id="ARBA00022483"/>
    </source>
</evidence>
<evidence type="ECO:0000256" key="1">
    <source>
        <dbReference type="ARBA" id="ARBA00006756"/>
    </source>
</evidence>
<dbReference type="AlphaFoldDB" id="A0AAU9JQM2"/>
<comment type="function">
    <text evidence="4">Component of the exocyst complex.</text>
</comment>
<proteinExistence type="inferred from homology"/>
<dbReference type="Pfam" id="PF03081">
    <property type="entry name" value="Exo70_C"/>
    <property type="match status" value="1"/>
</dbReference>
<dbReference type="GO" id="GO:0000145">
    <property type="term" value="C:exocyst"/>
    <property type="evidence" value="ECO:0007669"/>
    <property type="project" value="InterPro"/>
</dbReference>
<evidence type="ECO:0000256" key="4">
    <source>
        <dbReference type="RuleBase" id="RU365026"/>
    </source>
</evidence>
<keyword evidence="4" id="KW-0653">Protein transport</keyword>
<dbReference type="Gene3D" id="1.20.1280.170">
    <property type="entry name" value="Exocyst complex component Exo70"/>
    <property type="match status" value="2"/>
</dbReference>
<keyword evidence="2 4" id="KW-0813">Transport</keyword>
<dbReference type="Proteomes" id="UP001162131">
    <property type="component" value="Unassembled WGS sequence"/>
</dbReference>
<evidence type="ECO:0000256" key="2">
    <source>
        <dbReference type="ARBA" id="ARBA00022448"/>
    </source>
</evidence>
<protein>
    <recommendedName>
        <fullName evidence="4">Exocyst subunit Exo70 family protein</fullName>
    </recommendedName>
</protein>
<dbReference type="InterPro" id="IPR016159">
    <property type="entry name" value="Cullin_repeat-like_dom_sf"/>
</dbReference>
<dbReference type="GO" id="GO:0006887">
    <property type="term" value="P:exocytosis"/>
    <property type="evidence" value="ECO:0007669"/>
    <property type="project" value="UniProtKB-KW"/>
</dbReference>
<dbReference type="EMBL" id="CAJZBQ010000041">
    <property type="protein sequence ID" value="CAG9326826.1"/>
    <property type="molecule type" value="Genomic_DNA"/>
</dbReference>
<dbReference type="InterPro" id="IPR004140">
    <property type="entry name" value="Exo70"/>
</dbReference>